<dbReference type="Proteomes" id="UP000485058">
    <property type="component" value="Unassembled WGS sequence"/>
</dbReference>
<evidence type="ECO:0000313" key="2">
    <source>
        <dbReference type="EMBL" id="GFH06293.1"/>
    </source>
</evidence>
<accession>A0A699Y8A1</accession>
<name>A0A699Y8A1_HAELA</name>
<reference evidence="2 3" key="1">
    <citation type="submission" date="2020-02" db="EMBL/GenBank/DDBJ databases">
        <title>Draft genome sequence of Haematococcus lacustris strain NIES-144.</title>
        <authorList>
            <person name="Morimoto D."/>
            <person name="Nakagawa S."/>
            <person name="Yoshida T."/>
            <person name="Sawayama S."/>
        </authorList>
    </citation>
    <scope>NUCLEOTIDE SEQUENCE [LARGE SCALE GENOMIC DNA]</scope>
    <source>
        <strain evidence="2 3">NIES-144</strain>
    </source>
</reference>
<sequence>MSAGLQKPEAQRHWSLDNGKAMRGILSRICYDYCQLLVAKLQELEQQRVALQDEAAVSGDAAVQGKGGGTS</sequence>
<evidence type="ECO:0000313" key="3">
    <source>
        <dbReference type="Proteomes" id="UP000485058"/>
    </source>
</evidence>
<keyword evidence="1" id="KW-0175">Coiled coil</keyword>
<comment type="caution">
    <text evidence="2">The sequence shown here is derived from an EMBL/GenBank/DDBJ whole genome shotgun (WGS) entry which is preliminary data.</text>
</comment>
<evidence type="ECO:0000256" key="1">
    <source>
        <dbReference type="SAM" id="Coils"/>
    </source>
</evidence>
<protein>
    <submittedName>
        <fullName evidence="2">Uncharacterized protein</fullName>
    </submittedName>
</protein>
<gene>
    <name evidence="2" type="ORF">HaLaN_00900</name>
</gene>
<proteinExistence type="predicted"/>
<dbReference type="EMBL" id="BLLF01000031">
    <property type="protein sequence ID" value="GFH06293.1"/>
    <property type="molecule type" value="Genomic_DNA"/>
</dbReference>
<dbReference type="AlphaFoldDB" id="A0A699Y8A1"/>
<keyword evidence="3" id="KW-1185">Reference proteome</keyword>
<organism evidence="2 3">
    <name type="scientific">Haematococcus lacustris</name>
    <name type="common">Green alga</name>
    <name type="synonym">Haematococcus pluvialis</name>
    <dbReference type="NCBI Taxonomy" id="44745"/>
    <lineage>
        <taxon>Eukaryota</taxon>
        <taxon>Viridiplantae</taxon>
        <taxon>Chlorophyta</taxon>
        <taxon>core chlorophytes</taxon>
        <taxon>Chlorophyceae</taxon>
        <taxon>CS clade</taxon>
        <taxon>Chlamydomonadales</taxon>
        <taxon>Haematococcaceae</taxon>
        <taxon>Haematococcus</taxon>
    </lineage>
</organism>
<feature type="coiled-coil region" evidence="1">
    <location>
        <begin position="34"/>
        <end position="61"/>
    </location>
</feature>